<dbReference type="Proteomes" id="UP000014074">
    <property type="component" value="Unassembled WGS sequence"/>
</dbReference>
<name>R8BSI8_PHAM7</name>
<dbReference type="HOGENOM" id="CLU_1246117_0_0_1"/>
<dbReference type="KEGG" id="tmn:UCRPA7_2162"/>
<keyword evidence="2" id="KW-1185">Reference proteome</keyword>
<gene>
    <name evidence="1" type="ORF">UCRPA7_2162</name>
</gene>
<organism evidence="1 2">
    <name type="scientific">Phaeoacremonium minimum (strain UCR-PA7)</name>
    <name type="common">Esca disease fungus</name>
    <name type="synonym">Togninia minima</name>
    <dbReference type="NCBI Taxonomy" id="1286976"/>
    <lineage>
        <taxon>Eukaryota</taxon>
        <taxon>Fungi</taxon>
        <taxon>Dikarya</taxon>
        <taxon>Ascomycota</taxon>
        <taxon>Pezizomycotina</taxon>
        <taxon>Sordariomycetes</taxon>
        <taxon>Sordariomycetidae</taxon>
        <taxon>Togniniales</taxon>
        <taxon>Togniniaceae</taxon>
        <taxon>Phaeoacremonium</taxon>
    </lineage>
</organism>
<evidence type="ECO:0000313" key="2">
    <source>
        <dbReference type="Proteomes" id="UP000014074"/>
    </source>
</evidence>
<proteinExistence type="predicted"/>
<dbReference type="GeneID" id="19322384"/>
<dbReference type="AlphaFoldDB" id="R8BSI8"/>
<evidence type="ECO:0000313" key="1">
    <source>
        <dbReference type="EMBL" id="EOO02327.1"/>
    </source>
</evidence>
<protein>
    <submittedName>
        <fullName evidence="1">Uncharacterized protein</fullName>
    </submittedName>
</protein>
<dbReference type="EMBL" id="KB932925">
    <property type="protein sequence ID" value="EOO02327.1"/>
    <property type="molecule type" value="Genomic_DNA"/>
</dbReference>
<sequence length="222" mass="25205">MSHTNKGSPLLEDFSESIYNAEASESSCFTVIHPEDQRKWAQYLESHHQIKCVTFYGDENLDLTIIASGYVRSERYCRYSDEQDREEDKQAFVISMERLAGISSHWELLLNGLVGVVDTGGIQIISLPVVSAEVFSIILSVAHELYDDVPEELELGALTLLAKASIQYSLLTVLRPWVGNWLACLGVRQGYLPRDSDEQMDFVTIYRWIWVAYAFGLPDVIF</sequence>
<reference evidence="2" key="1">
    <citation type="journal article" date="2013" name="Genome Announc.">
        <title>Draft genome sequence of the ascomycete Phaeoacremonium aleophilum strain UCR-PA7, a causal agent of the esca disease complex in grapevines.</title>
        <authorList>
            <person name="Blanco-Ulate B."/>
            <person name="Rolshausen P."/>
            <person name="Cantu D."/>
        </authorList>
    </citation>
    <scope>NUCLEOTIDE SEQUENCE [LARGE SCALE GENOMIC DNA]</scope>
    <source>
        <strain evidence="2">UCR-PA7</strain>
    </source>
</reference>
<dbReference type="RefSeq" id="XP_007912927.1">
    <property type="nucleotide sequence ID" value="XM_007914736.1"/>
</dbReference>
<accession>R8BSI8</accession>